<sequence length="275" mass="28619">MEKENMTNGNVQTGGTTVKKGSIKMAGAGQAGGGDYDEVKIAGSGKIVGDVTCNELSSSGSGKVEGDVTAEKVSISGSGRVLGNVNAKYFKVSGSTKVDKTLTAEEAKASGALKIEGDAKVKQLHVSGSIHVVGGVYGELVDCSGDLKIGGNAEVEKLDVNGALRIDGSLNVGELNIRVNGNSRVKEIGGEKITIKQGSVIGNFVMRMVKSFFPTTNTFTAEMIEGDEIYLEDTTAQIVRGNKIFIGKGCSIGTVEYKDSLEVVDGGKVEKETKL</sequence>
<dbReference type="InterPro" id="IPR007607">
    <property type="entry name" value="BacA/B"/>
</dbReference>
<dbReference type="Gene3D" id="2.160.20.120">
    <property type="match status" value="1"/>
</dbReference>
<comment type="similarity">
    <text evidence="1">Belongs to the bactofilin family.</text>
</comment>
<evidence type="ECO:0008006" key="4">
    <source>
        <dbReference type="Google" id="ProtNLM"/>
    </source>
</evidence>
<dbReference type="RefSeq" id="WP_188386483.1">
    <property type="nucleotide sequence ID" value="NZ_BMFK01000001.1"/>
</dbReference>
<dbReference type="Proteomes" id="UP000605259">
    <property type="component" value="Unassembled WGS sequence"/>
</dbReference>
<dbReference type="AlphaFoldDB" id="A0A917EKM3"/>
<comment type="caution">
    <text evidence="2">The sequence shown here is derived from an EMBL/GenBank/DDBJ whole genome shotgun (WGS) entry which is preliminary data.</text>
</comment>
<reference evidence="2" key="2">
    <citation type="submission" date="2020-09" db="EMBL/GenBank/DDBJ databases">
        <authorList>
            <person name="Sun Q."/>
            <person name="Zhou Y."/>
        </authorList>
    </citation>
    <scope>NUCLEOTIDE SEQUENCE</scope>
    <source>
        <strain evidence="2">CGMCC 1.12698</strain>
    </source>
</reference>
<protein>
    <recommendedName>
        <fullName evidence="4">Polymer-forming cytoskeletal</fullName>
    </recommendedName>
</protein>
<name>A0A917EKM3_9BACI</name>
<dbReference type="Pfam" id="PF04519">
    <property type="entry name" value="Bactofilin"/>
    <property type="match status" value="1"/>
</dbReference>
<dbReference type="EMBL" id="BMFK01000001">
    <property type="protein sequence ID" value="GGE54236.1"/>
    <property type="molecule type" value="Genomic_DNA"/>
</dbReference>
<proteinExistence type="inferred from homology"/>
<dbReference type="PANTHER" id="PTHR35024:SF4">
    <property type="entry name" value="POLYMER-FORMING CYTOSKELETAL PROTEIN"/>
    <property type="match status" value="1"/>
</dbReference>
<evidence type="ECO:0000313" key="3">
    <source>
        <dbReference type="Proteomes" id="UP000605259"/>
    </source>
</evidence>
<reference evidence="2" key="1">
    <citation type="journal article" date="2014" name="Int. J. Syst. Evol. Microbiol.">
        <title>Complete genome sequence of Corynebacterium casei LMG S-19264T (=DSM 44701T), isolated from a smear-ripened cheese.</title>
        <authorList>
            <consortium name="US DOE Joint Genome Institute (JGI-PGF)"/>
            <person name="Walter F."/>
            <person name="Albersmeier A."/>
            <person name="Kalinowski J."/>
            <person name="Ruckert C."/>
        </authorList>
    </citation>
    <scope>NUCLEOTIDE SEQUENCE</scope>
    <source>
        <strain evidence="2">CGMCC 1.12698</strain>
    </source>
</reference>
<evidence type="ECO:0000313" key="2">
    <source>
        <dbReference type="EMBL" id="GGE54236.1"/>
    </source>
</evidence>
<gene>
    <name evidence="2" type="ORF">GCM10007140_00730</name>
</gene>
<dbReference type="PANTHER" id="PTHR35024">
    <property type="entry name" value="HYPOTHETICAL CYTOSOLIC PROTEIN"/>
    <property type="match status" value="1"/>
</dbReference>
<organism evidence="2 3">
    <name type="scientific">Priestia taiwanensis</name>
    <dbReference type="NCBI Taxonomy" id="1347902"/>
    <lineage>
        <taxon>Bacteria</taxon>
        <taxon>Bacillati</taxon>
        <taxon>Bacillota</taxon>
        <taxon>Bacilli</taxon>
        <taxon>Bacillales</taxon>
        <taxon>Bacillaceae</taxon>
        <taxon>Priestia</taxon>
    </lineage>
</organism>
<evidence type="ECO:0000256" key="1">
    <source>
        <dbReference type="ARBA" id="ARBA00044755"/>
    </source>
</evidence>
<keyword evidence="3" id="KW-1185">Reference proteome</keyword>
<accession>A0A917EKM3</accession>